<dbReference type="EMBL" id="LGRX02019475">
    <property type="protein sequence ID" value="KAK3258526.1"/>
    <property type="molecule type" value="Genomic_DNA"/>
</dbReference>
<dbReference type="Proteomes" id="UP001190700">
    <property type="component" value="Unassembled WGS sequence"/>
</dbReference>
<gene>
    <name evidence="1" type="ORF">CYMTET_32432</name>
</gene>
<accession>A0AAE0KRV5</accession>
<feature type="non-terminal residue" evidence="1">
    <location>
        <position position="1"/>
    </location>
</feature>
<evidence type="ECO:0000313" key="1">
    <source>
        <dbReference type="EMBL" id="KAK3258526.1"/>
    </source>
</evidence>
<reference evidence="1 2" key="1">
    <citation type="journal article" date="2015" name="Genome Biol. Evol.">
        <title>Comparative Genomics of a Bacterivorous Green Alga Reveals Evolutionary Causalities and Consequences of Phago-Mixotrophic Mode of Nutrition.</title>
        <authorList>
            <person name="Burns J.A."/>
            <person name="Paasch A."/>
            <person name="Narechania A."/>
            <person name="Kim E."/>
        </authorList>
    </citation>
    <scope>NUCLEOTIDE SEQUENCE [LARGE SCALE GENOMIC DNA]</scope>
    <source>
        <strain evidence="1 2">PLY_AMNH</strain>
    </source>
</reference>
<protein>
    <submittedName>
        <fullName evidence="1">Uncharacterized protein</fullName>
    </submittedName>
</protein>
<proteinExistence type="predicted"/>
<organism evidence="1 2">
    <name type="scientific">Cymbomonas tetramitiformis</name>
    <dbReference type="NCBI Taxonomy" id="36881"/>
    <lineage>
        <taxon>Eukaryota</taxon>
        <taxon>Viridiplantae</taxon>
        <taxon>Chlorophyta</taxon>
        <taxon>Pyramimonadophyceae</taxon>
        <taxon>Pyramimonadales</taxon>
        <taxon>Pyramimonadaceae</taxon>
        <taxon>Cymbomonas</taxon>
    </lineage>
</organism>
<sequence>PENTLRDRLLEEARALKPKTMHAIRQKMQKIPFNAAIQEAVGEPSLAVTLMGVGERRLKSMLEAELGEVVLGLGDVMSLKFARLPEHPPREKNIISKTEFKAAFLEKPFDAACDSLLMPEEDKEFIRAAGFYEVRRVLENYSATPTPMRSVKETVKET</sequence>
<comment type="caution">
    <text evidence="1">The sequence shown here is derived from an EMBL/GenBank/DDBJ whole genome shotgun (WGS) entry which is preliminary data.</text>
</comment>
<dbReference type="AlphaFoldDB" id="A0AAE0KRV5"/>
<name>A0AAE0KRV5_9CHLO</name>
<keyword evidence="2" id="KW-1185">Reference proteome</keyword>
<evidence type="ECO:0000313" key="2">
    <source>
        <dbReference type="Proteomes" id="UP001190700"/>
    </source>
</evidence>